<keyword evidence="4" id="KW-0808">Transferase</keyword>
<feature type="domain" description="DAGKc" evidence="9">
    <location>
        <begin position="164"/>
        <end position="250"/>
    </location>
</feature>
<evidence type="ECO:0000313" key="10">
    <source>
        <dbReference type="EMBL" id="KAF3485990.1"/>
    </source>
</evidence>
<keyword evidence="8" id="KW-0346">Stress response</keyword>
<evidence type="ECO:0000259" key="9">
    <source>
        <dbReference type="PROSITE" id="PS50146"/>
    </source>
</evidence>
<dbReference type="Pfam" id="PF00609">
    <property type="entry name" value="DAGK_acc"/>
    <property type="match status" value="1"/>
</dbReference>
<gene>
    <name evidence="10" type="ORF">F2Q69_00052292</name>
</gene>
<dbReference type="AlphaFoldDB" id="A0A8S9MZM9"/>
<evidence type="ECO:0000256" key="3">
    <source>
        <dbReference type="ARBA" id="ARBA00012133"/>
    </source>
</evidence>
<dbReference type="GO" id="GO:0016020">
    <property type="term" value="C:membrane"/>
    <property type="evidence" value="ECO:0007669"/>
    <property type="project" value="TreeGrafter"/>
</dbReference>
<evidence type="ECO:0000313" key="11">
    <source>
        <dbReference type="Proteomes" id="UP000712600"/>
    </source>
</evidence>
<evidence type="ECO:0000256" key="5">
    <source>
        <dbReference type="ARBA" id="ARBA00022741"/>
    </source>
</evidence>
<dbReference type="PROSITE" id="PS50146">
    <property type="entry name" value="DAGK"/>
    <property type="match status" value="1"/>
</dbReference>
<evidence type="ECO:0000256" key="6">
    <source>
        <dbReference type="ARBA" id="ARBA00022777"/>
    </source>
</evidence>
<dbReference type="GO" id="GO:0007200">
    <property type="term" value="P:phospholipase C-activating G protein-coupled receptor signaling pathway"/>
    <property type="evidence" value="ECO:0007669"/>
    <property type="project" value="InterPro"/>
</dbReference>
<reference evidence="10" key="1">
    <citation type="submission" date="2019-12" db="EMBL/GenBank/DDBJ databases">
        <title>Genome sequencing and annotation of Brassica cretica.</title>
        <authorList>
            <person name="Studholme D.J."/>
            <person name="Sarris P."/>
        </authorList>
    </citation>
    <scope>NUCLEOTIDE SEQUENCE</scope>
    <source>
        <strain evidence="10">PFS-109/04</strain>
        <tissue evidence="10">Leaf</tissue>
    </source>
</reference>
<dbReference type="Proteomes" id="UP000712600">
    <property type="component" value="Unassembled WGS sequence"/>
</dbReference>
<dbReference type="EMBL" id="QGKX02002183">
    <property type="protein sequence ID" value="KAF3485990.1"/>
    <property type="molecule type" value="Genomic_DNA"/>
</dbReference>
<evidence type="ECO:0000256" key="7">
    <source>
        <dbReference type="ARBA" id="ARBA00022840"/>
    </source>
</evidence>
<dbReference type="InterPro" id="IPR001206">
    <property type="entry name" value="Diacylglycerol_kinase_cat_dom"/>
</dbReference>
<dbReference type="InterPro" id="IPR000756">
    <property type="entry name" value="Diacylglycerol_kin_accessory"/>
</dbReference>
<evidence type="ECO:0000256" key="1">
    <source>
        <dbReference type="ARBA" id="ARBA00009280"/>
    </source>
</evidence>
<dbReference type="SUPFAM" id="SSF111331">
    <property type="entry name" value="NAD kinase/diacylglycerol kinase-like"/>
    <property type="match status" value="1"/>
</dbReference>
<evidence type="ECO:0000256" key="8">
    <source>
        <dbReference type="ARBA" id="ARBA00023016"/>
    </source>
</evidence>
<accession>A0A8S9MZM9</accession>
<sequence>MVAFHRRIHKVWVVARSVELFGAASLPLLVSPARSSTKDPKFGLLSSQPDLFGGSELPDLRGSVIPLLLSLRASCRVKIQVLGRLSRSSYSCDVTRSPTSEETRVENYLEFSEFFFSLVNLYKKQVFDLTEVKPHEFVRYGLACLEKVAAEGDECAKECRARLRIMVAGGDGTVGWVLGCLGELNKDETSHIPPVGVIPLGTGNDLSRSFGWGGSFPFAWRSAVKRTLHRASMGPVARLDSWKILVSMPSGEVVDPPYSLKASEENELDQGLEAGVDAPPVAKTYEGVFYNYLSIGMDAQVAYGFHHLRNTKPYLAQGPISNKLIYSGFSCTQGWFCTPCVSDPGLRGLRNILKIHIKKVNCSQWEEIAVPRK</sequence>
<dbReference type="InterPro" id="IPR037607">
    <property type="entry name" value="DGK"/>
</dbReference>
<dbReference type="PANTHER" id="PTHR11255">
    <property type="entry name" value="DIACYLGLYCEROL KINASE"/>
    <property type="match status" value="1"/>
</dbReference>
<dbReference type="Gene3D" id="3.40.50.10330">
    <property type="entry name" value="Probable inorganic polyphosphate/atp-NAD kinase, domain 1"/>
    <property type="match status" value="1"/>
</dbReference>
<dbReference type="InterPro" id="IPR016064">
    <property type="entry name" value="NAD/diacylglycerol_kinase_sf"/>
</dbReference>
<dbReference type="Pfam" id="PF00781">
    <property type="entry name" value="DAGK_cat"/>
    <property type="match status" value="1"/>
</dbReference>
<keyword evidence="6" id="KW-0418">Kinase</keyword>
<protein>
    <recommendedName>
        <fullName evidence="3">diacylglycerol kinase (ATP)</fullName>
        <ecNumber evidence="3">2.7.1.107</ecNumber>
    </recommendedName>
</protein>
<comment type="caution">
    <text evidence="10">The sequence shown here is derived from an EMBL/GenBank/DDBJ whole genome shotgun (WGS) entry which is preliminary data.</text>
</comment>
<evidence type="ECO:0000256" key="2">
    <source>
        <dbReference type="ARBA" id="ARBA00011245"/>
    </source>
</evidence>
<dbReference type="InterPro" id="IPR017438">
    <property type="entry name" value="ATP-NAD_kinase_N"/>
</dbReference>
<keyword evidence="7" id="KW-0067">ATP-binding</keyword>
<dbReference type="SMART" id="SM00046">
    <property type="entry name" value="DAGKc"/>
    <property type="match status" value="1"/>
</dbReference>
<dbReference type="GO" id="GO:0005524">
    <property type="term" value="F:ATP binding"/>
    <property type="evidence" value="ECO:0007669"/>
    <property type="project" value="UniProtKB-KW"/>
</dbReference>
<dbReference type="PANTHER" id="PTHR11255:SF120">
    <property type="entry name" value="DIACYLGLYCEROL KINASE"/>
    <property type="match status" value="1"/>
</dbReference>
<evidence type="ECO:0000256" key="4">
    <source>
        <dbReference type="ARBA" id="ARBA00022679"/>
    </source>
</evidence>
<keyword evidence="5" id="KW-0547">Nucleotide-binding</keyword>
<proteinExistence type="inferred from homology"/>
<comment type="similarity">
    <text evidence="1">Belongs to the eukaryotic diacylglycerol kinase family.</text>
</comment>
<dbReference type="GO" id="GO:0004143">
    <property type="term" value="F:ATP-dependent diacylglycerol kinase activity"/>
    <property type="evidence" value="ECO:0007669"/>
    <property type="project" value="UniProtKB-EC"/>
</dbReference>
<organism evidence="10 11">
    <name type="scientific">Brassica cretica</name>
    <name type="common">Mustard</name>
    <dbReference type="NCBI Taxonomy" id="69181"/>
    <lineage>
        <taxon>Eukaryota</taxon>
        <taxon>Viridiplantae</taxon>
        <taxon>Streptophyta</taxon>
        <taxon>Embryophyta</taxon>
        <taxon>Tracheophyta</taxon>
        <taxon>Spermatophyta</taxon>
        <taxon>Magnoliopsida</taxon>
        <taxon>eudicotyledons</taxon>
        <taxon>Gunneridae</taxon>
        <taxon>Pentapetalae</taxon>
        <taxon>rosids</taxon>
        <taxon>malvids</taxon>
        <taxon>Brassicales</taxon>
        <taxon>Brassicaceae</taxon>
        <taxon>Brassiceae</taxon>
        <taxon>Brassica</taxon>
    </lineage>
</organism>
<dbReference type="EC" id="2.7.1.107" evidence="3"/>
<name>A0A8S9MZM9_BRACR</name>
<comment type="subunit">
    <text evidence="2">Monomer.</text>
</comment>